<feature type="transmembrane region" description="Helical" evidence="1">
    <location>
        <begin position="132"/>
        <end position="153"/>
    </location>
</feature>
<dbReference type="PANTHER" id="PTHR40076">
    <property type="entry name" value="MEMBRANE PROTEIN-RELATED"/>
    <property type="match status" value="1"/>
</dbReference>
<feature type="transmembrane region" description="Helical" evidence="1">
    <location>
        <begin position="21"/>
        <end position="42"/>
    </location>
</feature>
<keyword evidence="1" id="KW-0472">Membrane</keyword>
<dbReference type="Pfam" id="PF06161">
    <property type="entry name" value="DUF975"/>
    <property type="match status" value="1"/>
</dbReference>
<dbReference type="KEGG" id="sman:C12CBH8_15980"/>
<dbReference type="Proteomes" id="UP000593890">
    <property type="component" value="Chromosome"/>
</dbReference>
<dbReference type="RefSeq" id="WP_215532979.1">
    <property type="nucleotide sequence ID" value="NZ_AP023321.1"/>
</dbReference>
<dbReference type="PANTHER" id="PTHR40076:SF1">
    <property type="entry name" value="MEMBRANE PROTEIN"/>
    <property type="match status" value="1"/>
</dbReference>
<evidence type="ECO:0000313" key="3">
    <source>
        <dbReference type="Proteomes" id="UP000593890"/>
    </source>
</evidence>
<reference evidence="3" key="1">
    <citation type="submission" date="2020-07" db="EMBL/GenBank/DDBJ databases">
        <title>Complete genome sequencing of Clostridia bacterium strain 12CBH8.</title>
        <authorList>
            <person name="Sakamoto M."/>
            <person name="Murakami T."/>
            <person name="Mori H."/>
        </authorList>
    </citation>
    <scope>NUCLEOTIDE SEQUENCE [LARGE SCALE GENOMIC DNA]</scope>
    <source>
        <strain evidence="3">12CBH8</strain>
    </source>
</reference>
<proteinExistence type="predicted"/>
<feature type="transmembrane region" description="Helical" evidence="1">
    <location>
        <begin position="225"/>
        <end position="244"/>
    </location>
</feature>
<evidence type="ECO:0008006" key="4">
    <source>
        <dbReference type="Google" id="ProtNLM"/>
    </source>
</evidence>
<organism evidence="2 3">
    <name type="scientific">Solibaculum mannosilyticum</name>
    <dbReference type="NCBI Taxonomy" id="2780922"/>
    <lineage>
        <taxon>Bacteria</taxon>
        <taxon>Bacillati</taxon>
        <taxon>Bacillota</taxon>
        <taxon>Clostridia</taxon>
        <taxon>Eubacteriales</taxon>
        <taxon>Oscillospiraceae</taxon>
        <taxon>Solibaculum</taxon>
    </lineage>
</organism>
<gene>
    <name evidence="2" type="ORF">C12CBH8_15980</name>
</gene>
<keyword evidence="1" id="KW-0812">Transmembrane</keyword>
<accession>A0A7I8D651</accession>
<evidence type="ECO:0000313" key="2">
    <source>
        <dbReference type="EMBL" id="BCI60959.1"/>
    </source>
</evidence>
<sequence>MDPKTLKKTSKQVMHGHWIKGILACVMAGSMYLMLLGCEVIVRLALDQPAANLDQGMEGIQALLTPGILSVALTGGAALLRFFLLIPLKYEKKACFWQTQLCETAHPQSKVRLFQLSYGRIIRTHWGITIRVVGWAGLLLLPGLGTMTAAMWATSYGGMSGMVRGALWGGSIALLLIGGLGLFFLSLRYWMTPYLLASCSKLYPSGAIRLSIQLMKGRKFQVIRLYLSLIGWEILKLLVVPGLYTGPRVEMTCARWAVLVRQPADAKHPVPLSATQEFVLQEKNA</sequence>
<name>A0A7I8D651_9FIRM</name>
<keyword evidence="1" id="KW-1133">Transmembrane helix</keyword>
<dbReference type="EMBL" id="AP023321">
    <property type="protein sequence ID" value="BCI60959.1"/>
    <property type="molecule type" value="Genomic_DNA"/>
</dbReference>
<protein>
    <recommendedName>
        <fullName evidence="4">DUF975 family protein</fullName>
    </recommendedName>
</protein>
<dbReference type="InterPro" id="IPR010380">
    <property type="entry name" value="DUF975"/>
</dbReference>
<feature type="transmembrane region" description="Helical" evidence="1">
    <location>
        <begin position="62"/>
        <end position="84"/>
    </location>
</feature>
<feature type="transmembrane region" description="Helical" evidence="1">
    <location>
        <begin position="165"/>
        <end position="185"/>
    </location>
</feature>
<keyword evidence="3" id="KW-1185">Reference proteome</keyword>
<evidence type="ECO:0000256" key="1">
    <source>
        <dbReference type="SAM" id="Phobius"/>
    </source>
</evidence>
<dbReference type="AlphaFoldDB" id="A0A7I8D651"/>